<proteinExistence type="predicted"/>
<evidence type="ECO:0000313" key="1">
    <source>
        <dbReference type="EMBL" id="CAB4929192.1"/>
    </source>
</evidence>
<name>A0A6J7IFF3_9ZZZZ</name>
<protein>
    <submittedName>
        <fullName evidence="1">Unannotated protein</fullName>
    </submittedName>
</protein>
<sequence length="73" mass="8022">MGEPLLLEEHEARISDHRSGQHASLHGEVEGRAMVALELCDQVLRGEDPTARELLCHEIPQVPIPDAYAALSL</sequence>
<gene>
    <name evidence="1" type="ORF">UFOPK3720_00632</name>
</gene>
<reference evidence="1" key="1">
    <citation type="submission" date="2020-05" db="EMBL/GenBank/DDBJ databases">
        <authorList>
            <person name="Chiriac C."/>
            <person name="Salcher M."/>
            <person name="Ghai R."/>
            <person name="Kavagutti S V."/>
        </authorList>
    </citation>
    <scope>NUCLEOTIDE SEQUENCE</scope>
</reference>
<organism evidence="1">
    <name type="scientific">freshwater metagenome</name>
    <dbReference type="NCBI Taxonomy" id="449393"/>
    <lineage>
        <taxon>unclassified sequences</taxon>
        <taxon>metagenomes</taxon>
        <taxon>ecological metagenomes</taxon>
    </lineage>
</organism>
<accession>A0A6J7IFF3</accession>
<dbReference type="EMBL" id="CAFBNB010000095">
    <property type="protein sequence ID" value="CAB4929192.1"/>
    <property type="molecule type" value="Genomic_DNA"/>
</dbReference>
<dbReference type="AlphaFoldDB" id="A0A6J7IFF3"/>